<dbReference type="SUPFAM" id="SSF48498">
    <property type="entry name" value="Tetracyclin repressor-like, C-terminal domain"/>
    <property type="match status" value="1"/>
</dbReference>
<dbReference type="Pfam" id="PF21313">
    <property type="entry name" value="EthR_C"/>
    <property type="match status" value="1"/>
</dbReference>
<dbReference type="InterPro" id="IPR036271">
    <property type="entry name" value="Tet_transcr_reg_TetR-rel_C_sf"/>
</dbReference>
<dbReference type="Gene3D" id="1.10.357.10">
    <property type="entry name" value="Tetracycline Repressor, domain 2"/>
    <property type="match status" value="1"/>
</dbReference>
<dbReference type="OrthoDB" id="7186647at2"/>
<name>A0A1X1UC25_MYCFL</name>
<dbReference type="EMBL" id="LQOV01000008">
    <property type="protein sequence ID" value="ORV54360.1"/>
    <property type="molecule type" value="Genomic_DNA"/>
</dbReference>
<gene>
    <name evidence="2" type="ORF">AWC05_17295</name>
</gene>
<evidence type="ECO:0000313" key="3">
    <source>
        <dbReference type="Proteomes" id="UP000193010"/>
    </source>
</evidence>
<sequence length="140" mass="14886">MSDLAGAVLDELLQPWFAIDPTGSKEDLRRGIDGIFRTYRAHRAIMVAIDEPMPGGSAEREFEGLMARSTTAVSAYIKAGQSSGTVDAALDANTLAALSMWMSERGLAKSVAQAGPRELEALADGLTEIFWRTLRGGAAA</sequence>
<evidence type="ECO:0000259" key="1">
    <source>
        <dbReference type="Pfam" id="PF21313"/>
    </source>
</evidence>
<organism evidence="2 3">
    <name type="scientific">Mycobacterium florentinum</name>
    <dbReference type="NCBI Taxonomy" id="292462"/>
    <lineage>
        <taxon>Bacteria</taxon>
        <taxon>Bacillati</taxon>
        <taxon>Actinomycetota</taxon>
        <taxon>Actinomycetes</taxon>
        <taxon>Mycobacteriales</taxon>
        <taxon>Mycobacteriaceae</taxon>
        <taxon>Mycobacterium</taxon>
        <taxon>Mycobacterium simiae complex</taxon>
    </lineage>
</organism>
<protein>
    <recommendedName>
        <fullName evidence="1">HTH-type transcriptional regulator EthR C-terminal domain-containing protein</fullName>
    </recommendedName>
</protein>
<dbReference type="RefSeq" id="WP_085221422.1">
    <property type="nucleotide sequence ID" value="NZ_AP022576.1"/>
</dbReference>
<evidence type="ECO:0000313" key="2">
    <source>
        <dbReference type="EMBL" id="ORV54360.1"/>
    </source>
</evidence>
<dbReference type="Proteomes" id="UP000193010">
    <property type="component" value="Unassembled WGS sequence"/>
</dbReference>
<dbReference type="InterPro" id="IPR049397">
    <property type="entry name" value="EthR_C"/>
</dbReference>
<accession>A0A1X1UC25</accession>
<dbReference type="AlphaFoldDB" id="A0A1X1UC25"/>
<proteinExistence type="predicted"/>
<keyword evidence="3" id="KW-1185">Reference proteome</keyword>
<comment type="caution">
    <text evidence="2">The sequence shown here is derived from an EMBL/GenBank/DDBJ whole genome shotgun (WGS) entry which is preliminary data.</text>
</comment>
<dbReference type="STRING" id="292462.AWC05_17295"/>
<feature type="domain" description="HTH-type transcriptional regulator EthR C-terminal" evidence="1">
    <location>
        <begin position="29"/>
        <end position="134"/>
    </location>
</feature>
<reference evidence="2 3" key="1">
    <citation type="submission" date="2016-01" db="EMBL/GenBank/DDBJ databases">
        <title>The new phylogeny of the genus Mycobacterium.</title>
        <authorList>
            <person name="Tarcisio F."/>
            <person name="Conor M."/>
            <person name="Antonella G."/>
            <person name="Elisabetta G."/>
            <person name="Giulia F.S."/>
            <person name="Sara T."/>
            <person name="Anna F."/>
            <person name="Clotilde B."/>
            <person name="Roberto B."/>
            <person name="Veronica D.S."/>
            <person name="Fabio R."/>
            <person name="Monica P."/>
            <person name="Olivier J."/>
            <person name="Enrico T."/>
            <person name="Nicola S."/>
        </authorList>
    </citation>
    <scope>NUCLEOTIDE SEQUENCE [LARGE SCALE GENOMIC DNA]</scope>
    <source>
        <strain evidence="2 3">DSM 44852</strain>
    </source>
</reference>